<organism evidence="1 2">
    <name type="scientific">Niabella ginsengisoli</name>
    <dbReference type="NCBI Taxonomy" id="522298"/>
    <lineage>
        <taxon>Bacteria</taxon>
        <taxon>Pseudomonadati</taxon>
        <taxon>Bacteroidota</taxon>
        <taxon>Chitinophagia</taxon>
        <taxon>Chitinophagales</taxon>
        <taxon>Chitinophagaceae</taxon>
        <taxon>Niabella</taxon>
    </lineage>
</organism>
<dbReference type="RefSeq" id="WP_240832144.1">
    <property type="nucleotide sequence ID" value="NZ_JAKWBL010000004.1"/>
</dbReference>
<comment type="caution">
    <text evidence="1">The sequence shown here is derived from an EMBL/GenBank/DDBJ whole genome shotgun (WGS) entry which is preliminary data.</text>
</comment>
<protein>
    <recommendedName>
        <fullName evidence="3">TonB-dependent receptor</fullName>
    </recommendedName>
</protein>
<name>A0ABS9SP37_9BACT</name>
<evidence type="ECO:0000313" key="2">
    <source>
        <dbReference type="Proteomes" id="UP001202248"/>
    </source>
</evidence>
<evidence type="ECO:0008006" key="3">
    <source>
        <dbReference type="Google" id="ProtNLM"/>
    </source>
</evidence>
<sequence length="122" mass="14064">MWLSPNPLRRTADAIADADPENPSSAEIKSAILAQEKFKEQFTLDFFGGWSKLLPRKHYINSRRTYILFNLGVNNILNSTNIRSGGFEQLRFDFEGKNVNKFPPKYYYAFGLNFFGSIGLRF</sequence>
<proteinExistence type="predicted"/>
<dbReference type="EMBL" id="JAKWBL010000004">
    <property type="protein sequence ID" value="MCH5600132.1"/>
    <property type="molecule type" value="Genomic_DNA"/>
</dbReference>
<dbReference type="Proteomes" id="UP001202248">
    <property type="component" value="Unassembled WGS sequence"/>
</dbReference>
<evidence type="ECO:0000313" key="1">
    <source>
        <dbReference type="EMBL" id="MCH5600132.1"/>
    </source>
</evidence>
<reference evidence="1 2" key="1">
    <citation type="submission" date="2022-02" db="EMBL/GenBank/DDBJ databases">
        <authorList>
            <person name="Min J."/>
        </authorList>
    </citation>
    <scope>NUCLEOTIDE SEQUENCE [LARGE SCALE GENOMIC DNA]</scope>
    <source>
        <strain evidence="1 2">GR10-1</strain>
    </source>
</reference>
<accession>A0ABS9SP37</accession>
<gene>
    <name evidence="1" type="ORF">MKP09_20530</name>
</gene>
<keyword evidence="2" id="KW-1185">Reference proteome</keyword>